<dbReference type="InterPro" id="IPR002048">
    <property type="entry name" value="EF_hand_dom"/>
</dbReference>
<dbReference type="FunFam" id="2.40.30.10:FF:000056">
    <property type="entry name" value="NADPH oxidase 5"/>
    <property type="match status" value="1"/>
</dbReference>
<dbReference type="PANTHER" id="PTHR11972:SF58">
    <property type="entry name" value="NADPH OXIDASE 5"/>
    <property type="match status" value="1"/>
</dbReference>
<feature type="transmembrane region" description="Helical" evidence="11">
    <location>
        <begin position="187"/>
        <end position="210"/>
    </location>
</feature>
<feature type="transmembrane region" description="Helical" evidence="11">
    <location>
        <begin position="281"/>
        <end position="305"/>
    </location>
</feature>
<dbReference type="CDD" id="cd06186">
    <property type="entry name" value="NOX_Duox_like_FAD_NADP"/>
    <property type="match status" value="1"/>
</dbReference>
<dbReference type="CDD" id="cd00051">
    <property type="entry name" value="EFh"/>
    <property type="match status" value="1"/>
</dbReference>
<evidence type="ECO:0000256" key="1">
    <source>
        <dbReference type="ARBA" id="ARBA00004141"/>
    </source>
</evidence>
<dbReference type="Pfam" id="PF01794">
    <property type="entry name" value="Ferric_reduct"/>
    <property type="match status" value="1"/>
</dbReference>
<evidence type="ECO:0000259" key="12">
    <source>
        <dbReference type="PROSITE" id="PS50222"/>
    </source>
</evidence>
<dbReference type="Gene3D" id="3.40.50.80">
    <property type="entry name" value="Nucleotide-binding domain of ferredoxin-NADP reductase (FNR) module"/>
    <property type="match status" value="1"/>
</dbReference>
<dbReference type="InterPro" id="IPR013130">
    <property type="entry name" value="Fe3_Rdtase_TM_dom"/>
</dbReference>
<keyword evidence="2" id="KW-0285">Flavoprotein</keyword>
<dbReference type="InterPro" id="IPR013112">
    <property type="entry name" value="FAD-bd_8"/>
</dbReference>
<dbReference type="SMART" id="SM00054">
    <property type="entry name" value="EFh"/>
    <property type="match status" value="2"/>
</dbReference>
<dbReference type="SUPFAM" id="SSF52343">
    <property type="entry name" value="Ferredoxin reductase-like, C-terminal NADP-linked domain"/>
    <property type="match status" value="1"/>
</dbReference>
<evidence type="ECO:0000256" key="11">
    <source>
        <dbReference type="SAM" id="Phobius"/>
    </source>
</evidence>
<evidence type="ECO:0000256" key="7">
    <source>
        <dbReference type="ARBA" id="ARBA00022989"/>
    </source>
</evidence>
<feature type="transmembrane region" description="Helical" evidence="11">
    <location>
        <begin position="237"/>
        <end position="261"/>
    </location>
</feature>
<feature type="domain" description="EF-hand" evidence="12">
    <location>
        <begin position="16"/>
        <end position="51"/>
    </location>
</feature>
<dbReference type="InterPro" id="IPR017927">
    <property type="entry name" value="FAD-bd_FR_type"/>
</dbReference>
<evidence type="ECO:0000256" key="9">
    <source>
        <dbReference type="ARBA" id="ARBA00023136"/>
    </source>
</evidence>
<dbReference type="GO" id="GO:0042554">
    <property type="term" value="P:superoxide anion generation"/>
    <property type="evidence" value="ECO:0007669"/>
    <property type="project" value="TreeGrafter"/>
</dbReference>
<dbReference type="Gene3D" id="1.10.238.10">
    <property type="entry name" value="EF-hand"/>
    <property type="match status" value="1"/>
</dbReference>
<keyword evidence="6" id="KW-0521">NADP</keyword>
<dbReference type="InterPro" id="IPR017938">
    <property type="entry name" value="Riboflavin_synthase-like_b-brl"/>
</dbReference>
<evidence type="ECO:0000256" key="2">
    <source>
        <dbReference type="ARBA" id="ARBA00022630"/>
    </source>
</evidence>
<evidence type="ECO:0000256" key="8">
    <source>
        <dbReference type="ARBA" id="ARBA00023002"/>
    </source>
</evidence>
<dbReference type="Pfam" id="PF08030">
    <property type="entry name" value="NAD_binding_6"/>
    <property type="match status" value="1"/>
</dbReference>
<dbReference type="SFLD" id="SFLDG01169">
    <property type="entry name" value="NADPH_oxidase_subgroup_(NOX)"/>
    <property type="match status" value="1"/>
</dbReference>
<dbReference type="SUPFAM" id="SSF47473">
    <property type="entry name" value="EF-hand"/>
    <property type="match status" value="1"/>
</dbReference>
<evidence type="ECO:0000256" key="4">
    <source>
        <dbReference type="ARBA" id="ARBA00022827"/>
    </source>
</evidence>
<accession>A0A6G1SM82</accession>
<dbReference type="FunFam" id="3.40.50.80:FF:000012">
    <property type="entry name" value="NADPH oxidase, isoform B"/>
    <property type="match status" value="1"/>
</dbReference>
<dbReference type="InterPro" id="IPR011992">
    <property type="entry name" value="EF-hand-dom_pair"/>
</dbReference>
<evidence type="ECO:0000256" key="10">
    <source>
        <dbReference type="ARBA" id="ARBA00049908"/>
    </source>
</evidence>
<comment type="catalytic activity">
    <reaction evidence="10">
        <text>NADPH + 2 O2 = 2 superoxide + NADP(+) + H(+)</text>
        <dbReference type="Rhea" id="RHEA:63180"/>
        <dbReference type="ChEBI" id="CHEBI:15378"/>
        <dbReference type="ChEBI" id="CHEBI:15379"/>
        <dbReference type="ChEBI" id="CHEBI:18421"/>
        <dbReference type="ChEBI" id="CHEBI:57783"/>
        <dbReference type="ChEBI" id="CHEBI:58349"/>
    </reaction>
</comment>
<keyword evidence="7 11" id="KW-1133">Transmembrane helix</keyword>
<organism evidence="14">
    <name type="scientific">Aceria tosichella</name>
    <name type="common">wheat curl mite</name>
    <dbReference type="NCBI Taxonomy" id="561515"/>
    <lineage>
        <taxon>Eukaryota</taxon>
        <taxon>Metazoa</taxon>
        <taxon>Ecdysozoa</taxon>
        <taxon>Arthropoda</taxon>
        <taxon>Chelicerata</taxon>
        <taxon>Arachnida</taxon>
        <taxon>Acari</taxon>
        <taxon>Acariformes</taxon>
        <taxon>Trombidiformes</taxon>
        <taxon>Prostigmata</taxon>
        <taxon>Eupodina</taxon>
        <taxon>Eriophyoidea</taxon>
        <taxon>Eriophyidae</taxon>
        <taxon>Eriophyinae</taxon>
        <taxon>Aceriini</taxon>
        <taxon>Aceria</taxon>
    </lineage>
</organism>
<dbReference type="PRINTS" id="PR00466">
    <property type="entry name" value="GP91PHOX"/>
</dbReference>
<evidence type="ECO:0000256" key="3">
    <source>
        <dbReference type="ARBA" id="ARBA00022692"/>
    </source>
</evidence>
<dbReference type="GO" id="GO:0043020">
    <property type="term" value="C:NADPH oxidase complex"/>
    <property type="evidence" value="ECO:0007669"/>
    <property type="project" value="TreeGrafter"/>
</dbReference>
<dbReference type="Pfam" id="PF08022">
    <property type="entry name" value="FAD_binding_8"/>
    <property type="match status" value="1"/>
</dbReference>
<keyword evidence="4" id="KW-0274">FAD</keyword>
<dbReference type="AlphaFoldDB" id="A0A6G1SM82"/>
<comment type="subcellular location">
    <subcellularLocation>
        <location evidence="1">Membrane</location>
        <topology evidence="1">Multi-pass membrane protein</topology>
    </subcellularLocation>
</comment>
<dbReference type="InterPro" id="IPR050369">
    <property type="entry name" value="RBOH/FRE"/>
</dbReference>
<dbReference type="InterPro" id="IPR013121">
    <property type="entry name" value="Fe_red_NAD-bd_6"/>
</dbReference>
<dbReference type="EMBL" id="GGYP01006242">
    <property type="protein sequence ID" value="MDE51013.1"/>
    <property type="molecule type" value="Transcribed_RNA"/>
</dbReference>
<dbReference type="GO" id="GO:0005509">
    <property type="term" value="F:calcium ion binding"/>
    <property type="evidence" value="ECO:0007669"/>
    <property type="project" value="InterPro"/>
</dbReference>
<keyword evidence="3 11" id="KW-0812">Transmembrane</keyword>
<dbReference type="InterPro" id="IPR000778">
    <property type="entry name" value="Cyt_b245_heavy_chain"/>
</dbReference>
<dbReference type="PROSITE" id="PS00018">
    <property type="entry name" value="EF_HAND_1"/>
    <property type="match status" value="1"/>
</dbReference>
<dbReference type="SFLD" id="SFLDG01168">
    <property type="entry name" value="Ferric_reductase_subgroup_(FRE"/>
    <property type="match status" value="1"/>
</dbReference>
<protein>
    <submittedName>
        <fullName evidence="14">NADPH oxidase 5</fullName>
    </submittedName>
</protein>
<proteinExistence type="predicted"/>
<feature type="domain" description="FAD-binding FR-type" evidence="13">
    <location>
        <begin position="366"/>
        <end position="468"/>
    </location>
</feature>
<gene>
    <name evidence="14" type="primary">NOX5</name>
    <name evidence="14" type="ORF">g.20964</name>
</gene>
<name>A0A6G1SM82_9ACAR</name>
<keyword evidence="5" id="KW-0106">Calcium</keyword>
<dbReference type="PROSITE" id="PS50222">
    <property type="entry name" value="EF_HAND_2"/>
    <property type="match status" value="1"/>
</dbReference>
<evidence type="ECO:0000259" key="13">
    <source>
        <dbReference type="PROSITE" id="PS51384"/>
    </source>
</evidence>
<reference evidence="14" key="1">
    <citation type="submission" date="2018-10" db="EMBL/GenBank/DDBJ databases">
        <title>Transcriptome assembly of Aceria tosichella (Wheat curl mite) Type 2.</title>
        <authorList>
            <person name="Scully E.D."/>
            <person name="Geib S.M."/>
            <person name="Palmer N.A."/>
            <person name="Gupta A.K."/>
            <person name="Sarath G."/>
            <person name="Tatineni S."/>
        </authorList>
    </citation>
    <scope>NUCLEOTIDE SEQUENCE</scope>
    <source>
        <strain evidence="14">LincolnNE</strain>
    </source>
</reference>
<dbReference type="GO" id="GO:0016175">
    <property type="term" value="F:superoxide-generating NAD(P)H oxidase activity"/>
    <property type="evidence" value="ECO:0007669"/>
    <property type="project" value="TreeGrafter"/>
</dbReference>
<dbReference type="InterPro" id="IPR018247">
    <property type="entry name" value="EF_Hand_1_Ca_BS"/>
</dbReference>
<dbReference type="InterPro" id="IPR039261">
    <property type="entry name" value="FNR_nucleotide-bd"/>
</dbReference>
<dbReference type="PROSITE" id="PS51384">
    <property type="entry name" value="FAD_FR"/>
    <property type="match status" value="1"/>
</dbReference>
<evidence type="ECO:0000256" key="6">
    <source>
        <dbReference type="ARBA" id="ARBA00022857"/>
    </source>
</evidence>
<keyword evidence="9 11" id="KW-0472">Membrane</keyword>
<dbReference type="PANTHER" id="PTHR11972">
    <property type="entry name" value="NADPH OXIDASE"/>
    <property type="match status" value="1"/>
</dbReference>
<feature type="transmembrane region" description="Helical" evidence="11">
    <location>
        <begin position="156"/>
        <end position="181"/>
    </location>
</feature>
<feature type="transmembrane region" description="Helical" evidence="11">
    <location>
        <begin position="317"/>
        <end position="334"/>
    </location>
</feature>
<evidence type="ECO:0000313" key="14">
    <source>
        <dbReference type="EMBL" id="MDE51013.1"/>
    </source>
</evidence>
<keyword evidence="8" id="KW-0560">Oxidoreductase</keyword>
<sequence>MSNSIAPFLNYISDEKSEEKLRDLFEFYDIDGNGSIQRNELIEVLSLCAAEIGLEVDTHLEQLADAVFNNAHLDQSGSITFEGLKGVLKARPNLSGELSLAKLVSYQTPSSSSNSHPTCTGLRNYLGDKWNLIISRLAHYMPIFNKLRWEYISNNCARFAFFAGICFISLLLIIARIITYWNLGGGFLIMARCSGQCLNFFSSIIVLLVCRRSISLLRAHGYSRYLPLDDHIYFHKIIGLFIVFHSFVHTIGHLLNFLQAAMEADSRFTYAEYLFSVNPGIGWLGGCASITGWLLLVIILIMSLAQPFSRSLGKFELFYYTHLLYIPFWVLLFVHAPRFWMWFLIPFTIFACESLIRLKNFITNLTKNGQTTIIKAVPLPSDVLHLVIKRPANFEYSPGDWIYVLVPQIAKYEWHPFTISSAPEQEGVIWLHIRAVGEWTRCLRSYFEGYEHRNHLRRFIRSGQFSMSIDQFSDTAITMMETSTPAMNKSYQPNNNRQQQNQETDMSVISDLSSVNNRTINSTKSMPNLTIFIDGPYGSPSGQIFRAEHAVLIATGIGVTPFASILQSIVHHYEKRRQKCPNCSHEFSDTRPPIVCKLRKVDFVWINRDQKSFEWFIKLLAELELTQSHLPANERFLDIHIHLTAMEPAKIKSIGLQLALFLVHEKNKKDLITGLRTRTKAGRPNWDEFFDNIREQKRGKVSVFFCGQPQLGRTLHRQCDSYGFKFRKEIF</sequence>
<dbReference type="SUPFAM" id="SSF63380">
    <property type="entry name" value="Riboflavin synthase domain-like"/>
    <property type="match status" value="1"/>
</dbReference>
<evidence type="ECO:0000256" key="5">
    <source>
        <dbReference type="ARBA" id="ARBA00022837"/>
    </source>
</evidence>
<dbReference type="Gene3D" id="2.40.30.10">
    <property type="entry name" value="Translation factors"/>
    <property type="match status" value="1"/>
</dbReference>
<dbReference type="GO" id="GO:0006952">
    <property type="term" value="P:defense response"/>
    <property type="evidence" value="ECO:0007669"/>
    <property type="project" value="TreeGrafter"/>
</dbReference>